<organism evidence="2 3">
    <name type="scientific">Mangrovimicrobium sediminis</name>
    <dbReference type="NCBI Taxonomy" id="2562682"/>
    <lineage>
        <taxon>Bacteria</taxon>
        <taxon>Pseudomonadati</taxon>
        <taxon>Pseudomonadota</taxon>
        <taxon>Gammaproteobacteria</taxon>
        <taxon>Cellvibrionales</taxon>
        <taxon>Halieaceae</taxon>
        <taxon>Mangrovimicrobium</taxon>
    </lineage>
</organism>
<dbReference type="Pfam" id="PF00112">
    <property type="entry name" value="Peptidase_C1"/>
    <property type="match status" value="1"/>
</dbReference>
<dbReference type="GO" id="GO:0006508">
    <property type="term" value="P:proteolysis"/>
    <property type="evidence" value="ECO:0007669"/>
    <property type="project" value="InterPro"/>
</dbReference>
<evidence type="ECO:0000313" key="2">
    <source>
        <dbReference type="EMBL" id="TGD73486.1"/>
    </source>
</evidence>
<sequence>MDPDKLPMLGGYALNATSDEPDSRDWMYLPPPTPMARYIAKPSGLYIMDQKSEGACTGFGLAAVINMLNQQRSLKVNVSPRMLYEMARKYDEWPGEEYSGSSCRGAIKGFASMGVCRESLWPYRDGKPGELSVDAAKDARGNTIGAYYRLRPRISDFHAALNEAGAIFCSAQVHNGWGKSAVQDGTIDLRPGITGGHAFAIVGYTNKGFWVQNSWGKTWGKGGLALWSYEDWYQNLQDAWVLNVALPTPQIWHMEATAGSRRTAMLTEGLGATPRGRIAGHFVHMDDGQFHDAGRYWSNRQDVATTAANLAQNRKYDHLLLYAHGGLNSPKASAQRIAAMREVFKENRIYPYHIMYDTGVLEELKDVISSRGKRTDERVGGDLDWWDKMLERLARRPGRALWREMKYGAREGFRLNNAGVESLQILVDALRDAKGMKVDLHLAGHSTGGIVMAYLLEALEQLAPSLRVKTCSLMAPAGTVDLYRSHYHPRLVDDATPFGIEQMTVYNLSDKLELDDSVGPYRKSLLYFVSHAFEEDTPAPILGMQLHSKSLEALTPRLEFVYSEGDSGRQPRSLSTSHGGFDNDPATMNDILFRVLGKKPRRPFTAKDLDY</sequence>
<dbReference type="EMBL" id="SRLE01000007">
    <property type="protein sequence ID" value="TGD73486.1"/>
    <property type="molecule type" value="Genomic_DNA"/>
</dbReference>
<protein>
    <submittedName>
        <fullName evidence="2">Peptidase C1</fullName>
    </submittedName>
</protein>
<dbReference type="OrthoDB" id="1491023at2"/>
<feature type="domain" description="Peptidase C1A papain C-terminal" evidence="1">
    <location>
        <begin position="47"/>
        <end position="224"/>
    </location>
</feature>
<accession>A0A4Z0M221</accession>
<proteinExistence type="predicted"/>
<dbReference type="RefSeq" id="WP_135443692.1">
    <property type="nucleotide sequence ID" value="NZ_SRLE01000007.1"/>
</dbReference>
<gene>
    <name evidence="2" type="ORF">E4634_10675</name>
</gene>
<keyword evidence="3" id="KW-1185">Reference proteome</keyword>
<comment type="caution">
    <text evidence="2">The sequence shown here is derived from an EMBL/GenBank/DDBJ whole genome shotgun (WGS) entry which is preliminary data.</text>
</comment>
<dbReference type="GO" id="GO:0008234">
    <property type="term" value="F:cysteine-type peptidase activity"/>
    <property type="evidence" value="ECO:0007669"/>
    <property type="project" value="InterPro"/>
</dbReference>
<dbReference type="Gene3D" id="3.40.50.1820">
    <property type="entry name" value="alpha/beta hydrolase"/>
    <property type="match status" value="1"/>
</dbReference>
<dbReference type="InterPro" id="IPR038765">
    <property type="entry name" value="Papain-like_cys_pep_sf"/>
</dbReference>
<evidence type="ECO:0000259" key="1">
    <source>
        <dbReference type="Pfam" id="PF00112"/>
    </source>
</evidence>
<dbReference type="CDD" id="cd02619">
    <property type="entry name" value="Peptidase_C1"/>
    <property type="match status" value="1"/>
</dbReference>
<evidence type="ECO:0000313" key="3">
    <source>
        <dbReference type="Proteomes" id="UP000298050"/>
    </source>
</evidence>
<dbReference type="SUPFAM" id="SSF53474">
    <property type="entry name" value="alpha/beta-Hydrolases"/>
    <property type="match status" value="1"/>
</dbReference>
<dbReference type="AlphaFoldDB" id="A0A4Z0M221"/>
<reference evidence="2 3" key="1">
    <citation type="submission" date="2019-04" db="EMBL/GenBank/DDBJ databases">
        <title>Taxonomy of novel Haliea sp. from mangrove soil of West Coast of India.</title>
        <authorList>
            <person name="Verma A."/>
            <person name="Kumar P."/>
            <person name="Krishnamurthi S."/>
        </authorList>
    </citation>
    <scope>NUCLEOTIDE SEQUENCE [LARGE SCALE GENOMIC DNA]</scope>
    <source>
        <strain evidence="2 3">SAOS-164</strain>
    </source>
</reference>
<dbReference type="InterPro" id="IPR000668">
    <property type="entry name" value="Peptidase_C1A_C"/>
</dbReference>
<dbReference type="Gene3D" id="3.90.70.10">
    <property type="entry name" value="Cysteine proteinases"/>
    <property type="match status" value="1"/>
</dbReference>
<dbReference type="SUPFAM" id="SSF54001">
    <property type="entry name" value="Cysteine proteinases"/>
    <property type="match status" value="1"/>
</dbReference>
<name>A0A4Z0M221_9GAMM</name>
<dbReference type="Proteomes" id="UP000298050">
    <property type="component" value="Unassembled WGS sequence"/>
</dbReference>
<dbReference type="InterPro" id="IPR029058">
    <property type="entry name" value="AB_hydrolase_fold"/>
</dbReference>